<dbReference type="InterPro" id="IPR013525">
    <property type="entry name" value="ABC2_TM"/>
</dbReference>
<comment type="subcellular location">
    <subcellularLocation>
        <location evidence="1">Membrane</location>
        <topology evidence="1">Multi-pass membrane protein</topology>
    </subcellularLocation>
</comment>
<comment type="caution">
    <text evidence="7">The sequence shown here is derived from an EMBL/GenBank/DDBJ whole genome shotgun (WGS) entry which is preliminary data.</text>
</comment>
<feature type="transmembrane region" description="Helical" evidence="5">
    <location>
        <begin position="755"/>
        <end position="774"/>
    </location>
</feature>
<name>A0A0R2JDF7_9LACO</name>
<accession>A0A0R2JDF7</accession>
<dbReference type="EMBL" id="JQBP01000002">
    <property type="protein sequence ID" value="KRN75379.1"/>
    <property type="molecule type" value="Genomic_DNA"/>
</dbReference>
<feature type="transmembrane region" description="Helical" evidence="5">
    <location>
        <begin position="688"/>
        <end position="708"/>
    </location>
</feature>
<dbReference type="AlphaFoldDB" id="A0A0R2JDF7"/>
<dbReference type="InterPro" id="IPR023908">
    <property type="entry name" value="xxxLxxG_rpt"/>
</dbReference>
<dbReference type="InterPro" id="IPR017500">
    <property type="entry name" value="Phage_infect_YhgE_N"/>
</dbReference>
<dbReference type="NCBIfam" id="TIGR03062">
    <property type="entry name" value="pip_yhgE_Cterm"/>
    <property type="match status" value="1"/>
</dbReference>
<keyword evidence="8" id="KW-1185">Reference proteome</keyword>
<dbReference type="Gene3D" id="3.40.1710.10">
    <property type="entry name" value="abc type-2 transporter like domain"/>
    <property type="match status" value="1"/>
</dbReference>
<dbReference type="OrthoDB" id="9811483at2"/>
<organism evidence="7 8">
    <name type="scientific">Weissella kandleri</name>
    <dbReference type="NCBI Taxonomy" id="1616"/>
    <lineage>
        <taxon>Bacteria</taxon>
        <taxon>Bacillati</taxon>
        <taxon>Bacillota</taxon>
        <taxon>Bacilli</taxon>
        <taxon>Lactobacillales</taxon>
        <taxon>Lactobacillaceae</taxon>
        <taxon>Weissella</taxon>
    </lineage>
</organism>
<feature type="domain" description="ABC-2 type transporter transmembrane" evidence="6">
    <location>
        <begin position="517"/>
        <end position="830"/>
    </location>
</feature>
<feature type="transmembrane region" description="Helical" evidence="5">
    <location>
        <begin position="814"/>
        <end position="835"/>
    </location>
</feature>
<proteinExistence type="predicted"/>
<feature type="transmembrane region" description="Helical" evidence="5">
    <location>
        <begin position="728"/>
        <end position="748"/>
    </location>
</feature>
<evidence type="ECO:0000256" key="4">
    <source>
        <dbReference type="ARBA" id="ARBA00023136"/>
    </source>
</evidence>
<dbReference type="Gene3D" id="1.10.287.950">
    <property type="entry name" value="Methyl-accepting chemotaxis protein"/>
    <property type="match status" value="1"/>
</dbReference>
<dbReference type="PANTHER" id="PTHR43077">
    <property type="entry name" value="TRANSPORT PERMEASE YVFS-RELATED"/>
    <property type="match status" value="1"/>
</dbReference>
<evidence type="ECO:0000313" key="8">
    <source>
        <dbReference type="Proteomes" id="UP000051655"/>
    </source>
</evidence>
<dbReference type="SUPFAM" id="SSF58104">
    <property type="entry name" value="Methyl-accepting chemotaxis protein (MCP) signaling domain"/>
    <property type="match status" value="2"/>
</dbReference>
<dbReference type="PANTHER" id="PTHR43077:SF5">
    <property type="entry name" value="PHAGE INFECTION PROTEIN"/>
    <property type="match status" value="1"/>
</dbReference>
<evidence type="ECO:0000313" key="7">
    <source>
        <dbReference type="EMBL" id="KRN75379.1"/>
    </source>
</evidence>
<evidence type="ECO:0000256" key="3">
    <source>
        <dbReference type="ARBA" id="ARBA00022989"/>
    </source>
</evidence>
<evidence type="ECO:0000256" key="5">
    <source>
        <dbReference type="SAM" id="Phobius"/>
    </source>
</evidence>
<dbReference type="NCBIfam" id="TIGR03057">
    <property type="entry name" value="xxxLxxG_by_4"/>
    <property type="match status" value="5"/>
</dbReference>
<keyword evidence="2 5" id="KW-0812">Transmembrane</keyword>
<evidence type="ECO:0000256" key="1">
    <source>
        <dbReference type="ARBA" id="ARBA00004141"/>
    </source>
</evidence>
<keyword evidence="3 5" id="KW-1133">Transmembrane helix</keyword>
<dbReference type="GO" id="GO:0016020">
    <property type="term" value="C:membrane"/>
    <property type="evidence" value="ECO:0007669"/>
    <property type="project" value="UniProtKB-SubCell"/>
</dbReference>
<protein>
    <recommendedName>
        <fullName evidence="6">ABC-2 type transporter transmembrane domain-containing protein</fullName>
    </recommendedName>
</protein>
<sequence length="857" mass="90827">MKMIKNEFKFIFKNKLIAISLLAIMFIPFMYSIFFLKSVWDPYGTTQNLPIAVVNKDQAVEFNGQKMHAGDDMVKELRKNKQLGWRFVSPEKAEQGMKDQEYYSVITLPENFSKNATSVLDNEPKKMQIQFKTNDSLNYIGEVISEVGASTLNTQVRQAVTTAYANTMFDQVKEAGKGFKDAATGAQQLNDGSVALTDGLKVYTSGVDQVNDGVMTLKTGVTPLASGVNQLAAGSGQLNTGLQTLNGKTGELAAGTQQLEAGSEALQTGLGQYTSGVGTLSNGLGQLSKTGNDLNINGQVVKLADGVTALQAGSSQIDAGLKAMQKKLDDNPTLASDQKYQEALASYQAAQKQLQGLQDTFAHLDIALQPIIDKVAGQDYSIKAQDIIDTEKAAGVTFPSDKEDQIKAGLTQQLKASAVDEANQIVAGVATTVQGQVSSQDLQKLADAMQQSAVMLQSLKQIQTGLDGVPGDAKNPGLVAGMDTLKQGIEDLQDGTKNMPALMQKYTASVDALASGSAQLNQKSGQLNSGAQQLANGTQQLNGQVPALTGGVSQLANGSQALFGGLSQMQAQIPTLTNGVDQLALGTNQLAGNSSALLDGSSQLADGSGVLSKALKAGSDQVGSIKLGQKNAEQFAAPSELKHSHYSNVPNYGHALAPYVLSVALFVGAIVFNFAFPIRKISMTGQSATAWFFSKIMVGGIMAVAMGLIEPGLMMLAGLNFDHPAQVFTISVMYALASMAIVMFLSMALDNPGRFLAMVLLMLQLGGSGGTFPMEVTNHFYNAVHPYLPMTYSILGLRQGITSGLGSEQISQSVIILTIFTLIGLVLLWLSMVVLQKKGLAGKSQLDNNQELQAVEH</sequence>
<feature type="domain" description="ABC-2 type transporter transmembrane" evidence="6">
    <location>
        <begin position="19"/>
        <end position="164"/>
    </location>
</feature>
<dbReference type="InterPro" id="IPR017501">
    <property type="entry name" value="Phage_infect_YhgE_C"/>
</dbReference>
<dbReference type="GO" id="GO:0140359">
    <property type="term" value="F:ABC-type transporter activity"/>
    <property type="evidence" value="ECO:0007669"/>
    <property type="project" value="InterPro"/>
</dbReference>
<dbReference type="RefSeq" id="WP_057754399.1">
    <property type="nucleotide sequence ID" value="NZ_JQBP01000002.1"/>
</dbReference>
<dbReference type="InterPro" id="IPR051328">
    <property type="entry name" value="T7SS_ABC-Transporter"/>
</dbReference>
<evidence type="ECO:0000256" key="2">
    <source>
        <dbReference type="ARBA" id="ARBA00022692"/>
    </source>
</evidence>
<gene>
    <name evidence="7" type="ORF">IV73_GL000544</name>
</gene>
<feature type="transmembrane region" description="Helical" evidence="5">
    <location>
        <begin position="656"/>
        <end position="676"/>
    </location>
</feature>
<dbReference type="Pfam" id="PF12698">
    <property type="entry name" value="ABC2_membrane_3"/>
    <property type="match status" value="2"/>
</dbReference>
<keyword evidence="4 5" id="KW-0472">Membrane</keyword>
<evidence type="ECO:0000259" key="6">
    <source>
        <dbReference type="Pfam" id="PF12698"/>
    </source>
</evidence>
<dbReference type="PATRIC" id="fig|1616.3.peg.560"/>
<dbReference type="STRING" id="1616.IV73_GL000544"/>
<dbReference type="NCBIfam" id="TIGR03061">
    <property type="entry name" value="pip_yhgE_Nterm"/>
    <property type="match status" value="1"/>
</dbReference>
<reference evidence="7 8" key="1">
    <citation type="journal article" date="2015" name="Genome Announc.">
        <title>Expanding the biotechnology potential of lactobacilli through comparative genomics of 213 strains and associated genera.</title>
        <authorList>
            <person name="Sun Z."/>
            <person name="Harris H.M."/>
            <person name="McCann A."/>
            <person name="Guo C."/>
            <person name="Argimon S."/>
            <person name="Zhang W."/>
            <person name="Yang X."/>
            <person name="Jeffery I.B."/>
            <person name="Cooney J.C."/>
            <person name="Kagawa T.F."/>
            <person name="Liu W."/>
            <person name="Song Y."/>
            <person name="Salvetti E."/>
            <person name="Wrobel A."/>
            <person name="Rasinkangas P."/>
            <person name="Parkhill J."/>
            <person name="Rea M.C."/>
            <person name="O'Sullivan O."/>
            <person name="Ritari J."/>
            <person name="Douillard F.P."/>
            <person name="Paul Ross R."/>
            <person name="Yang R."/>
            <person name="Briner A.E."/>
            <person name="Felis G.E."/>
            <person name="de Vos W.M."/>
            <person name="Barrangou R."/>
            <person name="Klaenhammer T.R."/>
            <person name="Caufield P.W."/>
            <person name="Cui Y."/>
            <person name="Zhang H."/>
            <person name="O'Toole P.W."/>
        </authorList>
    </citation>
    <scope>NUCLEOTIDE SEQUENCE [LARGE SCALE GENOMIC DNA]</scope>
    <source>
        <strain evidence="7 8">DSM 20593</strain>
    </source>
</reference>
<dbReference type="Proteomes" id="UP000051655">
    <property type="component" value="Unassembled WGS sequence"/>
</dbReference>
<feature type="transmembrane region" description="Helical" evidence="5">
    <location>
        <begin position="16"/>
        <end position="36"/>
    </location>
</feature>